<accession>A0A9P0DNM3</accession>
<organism evidence="5 6">
    <name type="scientific">Phyllotreta striolata</name>
    <name type="common">Striped flea beetle</name>
    <name type="synonym">Crioceris striolata</name>
    <dbReference type="NCBI Taxonomy" id="444603"/>
    <lineage>
        <taxon>Eukaryota</taxon>
        <taxon>Metazoa</taxon>
        <taxon>Ecdysozoa</taxon>
        <taxon>Arthropoda</taxon>
        <taxon>Hexapoda</taxon>
        <taxon>Insecta</taxon>
        <taxon>Pterygota</taxon>
        <taxon>Neoptera</taxon>
        <taxon>Endopterygota</taxon>
        <taxon>Coleoptera</taxon>
        <taxon>Polyphaga</taxon>
        <taxon>Cucujiformia</taxon>
        <taxon>Chrysomeloidea</taxon>
        <taxon>Chrysomelidae</taxon>
        <taxon>Galerucinae</taxon>
        <taxon>Alticini</taxon>
        <taxon>Phyllotreta</taxon>
    </lineage>
</organism>
<feature type="signal peptide" evidence="4">
    <location>
        <begin position="1"/>
        <end position="18"/>
    </location>
</feature>
<name>A0A9P0DNM3_PHYSR</name>
<feature type="chain" id="PRO_5040284213" description="Multiple coagulation factor deficiency protein 2" evidence="4">
    <location>
        <begin position="19"/>
        <end position="177"/>
    </location>
</feature>
<protein>
    <recommendedName>
        <fullName evidence="7">Multiple coagulation factor deficiency protein 2</fullName>
    </recommendedName>
</protein>
<sequence length="177" mass="20746">MFWKLTASLILAVISVESRGPHHPRGEKIVKRHVHYSPSKDNTEKLTEDKQLLHDTQHIQEHLEEVISEQDLSKMTDEELEFYYFQVHDTDKNSKLDGLELLQAILHTDPDYEQQGEDDTSSLLKESSDFNYFVELVDQVLNEDDTDHDGYLSYSEYAAKRRLHNKKKTIQHYNGNN</sequence>
<gene>
    <name evidence="5" type="ORF">PHYEVI_LOCUS2182</name>
</gene>
<dbReference type="EMBL" id="OU900104">
    <property type="protein sequence ID" value="CAH1158991.1"/>
    <property type="molecule type" value="Genomic_DNA"/>
</dbReference>
<dbReference type="InterPro" id="IPR011992">
    <property type="entry name" value="EF-hand-dom_pair"/>
</dbReference>
<evidence type="ECO:0000313" key="6">
    <source>
        <dbReference type="Proteomes" id="UP001153712"/>
    </source>
</evidence>
<reference evidence="5" key="1">
    <citation type="submission" date="2022-01" db="EMBL/GenBank/DDBJ databases">
        <authorList>
            <person name="King R."/>
        </authorList>
    </citation>
    <scope>NUCLEOTIDE SEQUENCE</scope>
</reference>
<keyword evidence="3" id="KW-0106">Calcium</keyword>
<keyword evidence="6" id="KW-1185">Reference proteome</keyword>
<keyword evidence="2" id="KW-0677">Repeat</keyword>
<dbReference type="SUPFAM" id="SSF47473">
    <property type="entry name" value="EF-hand"/>
    <property type="match status" value="1"/>
</dbReference>
<evidence type="ECO:0008006" key="7">
    <source>
        <dbReference type="Google" id="ProtNLM"/>
    </source>
</evidence>
<evidence type="ECO:0000256" key="2">
    <source>
        <dbReference type="ARBA" id="ARBA00022737"/>
    </source>
</evidence>
<dbReference type="Gene3D" id="1.10.238.10">
    <property type="entry name" value="EF-hand"/>
    <property type="match status" value="1"/>
</dbReference>
<dbReference type="InterPro" id="IPR018247">
    <property type="entry name" value="EF_Hand_1_Ca_BS"/>
</dbReference>
<keyword evidence="1 4" id="KW-0732">Signal</keyword>
<dbReference type="PROSITE" id="PS00018">
    <property type="entry name" value="EF_HAND_1"/>
    <property type="match status" value="1"/>
</dbReference>
<dbReference type="OrthoDB" id="289247at2759"/>
<evidence type="ECO:0000313" key="5">
    <source>
        <dbReference type="EMBL" id="CAH1158991.1"/>
    </source>
</evidence>
<evidence type="ECO:0000256" key="4">
    <source>
        <dbReference type="SAM" id="SignalP"/>
    </source>
</evidence>
<dbReference type="PANTHER" id="PTHR23104:SF1">
    <property type="entry name" value="EF-HAND DOMAIN-CONTAINING PROTEIN"/>
    <property type="match status" value="1"/>
</dbReference>
<dbReference type="AlphaFoldDB" id="A0A9P0DNM3"/>
<evidence type="ECO:0000256" key="3">
    <source>
        <dbReference type="ARBA" id="ARBA00022837"/>
    </source>
</evidence>
<evidence type="ECO:0000256" key="1">
    <source>
        <dbReference type="ARBA" id="ARBA00022729"/>
    </source>
</evidence>
<proteinExistence type="predicted"/>
<dbReference type="PANTHER" id="PTHR23104">
    <property type="entry name" value="MULTIPLE COAGULATION FACTOR DEFICIENCY PROTEIN 2 NEURAL STEM CELL DERIVED NEURONAL SURVIVAL PROTEIN"/>
    <property type="match status" value="1"/>
</dbReference>
<dbReference type="Proteomes" id="UP001153712">
    <property type="component" value="Chromosome 11"/>
</dbReference>
<dbReference type="InterPro" id="IPR052110">
    <property type="entry name" value="MCFD2-like"/>
</dbReference>